<dbReference type="EMBL" id="FOBS01000002">
    <property type="protein sequence ID" value="SEM00547.1"/>
    <property type="molecule type" value="Genomic_DNA"/>
</dbReference>
<reference evidence="2 3" key="1">
    <citation type="submission" date="2016-10" db="EMBL/GenBank/DDBJ databases">
        <authorList>
            <person name="de Groot N.N."/>
        </authorList>
    </citation>
    <scope>NUCLEOTIDE SEQUENCE [LARGE SCALE GENOMIC DNA]</scope>
    <source>
        <strain evidence="2 3">DSM 8423</strain>
    </source>
</reference>
<proteinExistence type="predicted"/>
<dbReference type="Pfam" id="PF11333">
    <property type="entry name" value="DUF3135"/>
    <property type="match status" value="1"/>
</dbReference>
<dbReference type="AlphaFoldDB" id="A0A1H7UVQ3"/>
<gene>
    <name evidence="2" type="ORF">SAMN04489760_102109</name>
</gene>
<evidence type="ECO:0000313" key="3">
    <source>
        <dbReference type="Proteomes" id="UP000198744"/>
    </source>
</evidence>
<keyword evidence="3" id="KW-1185">Reference proteome</keyword>
<protein>
    <submittedName>
        <fullName evidence="2">Uncharacterized protein</fullName>
    </submittedName>
</protein>
<name>A0A1H7UVQ3_9BACT</name>
<organism evidence="2 3">
    <name type="scientific">Syntrophus gentianae</name>
    <dbReference type="NCBI Taxonomy" id="43775"/>
    <lineage>
        <taxon>Bacteria</taxon>
        <taxon>Pseudomonadati</taxon>
        <taxon>Thermodesulfobacteriota</taxon>
        <taxon>Syntrophia</taxon>
        <taxon>Syntrophales</taxon>
        <taxon>Syntrophaceae</taxon>
        <taxon>Syntrophus</taxon>
    </lineage>
</organism>
<feature type="compositionally biased region" description="Basic and acidic residues" evidence="1">
    <location>
        <begin position="7"/>
        <end position="19"/>
    </location>
</feature>
<feature type="region of interest" description="Disordered" evidence="1">
    <location>
        <begin position="1"/>
        <end position="21"/>
    </location>
</feature>
<dbReference type="InterPro" id="IPR021482">
    <property type="entry name" value="DUF3135"/>
</dbReference>
<sequence length="121" mass="14632">MNQLLWEEEKEKRREESEKRHARMAKLFREDRLAFERERKRLLDEFFSSVEDEDLRQRLRALQASFETKMKHAGSAHNRFVLAQTIFWDNFHQNWQPGIQEINESLKNLSGKFAALKDSDH</sequence>
<dbReference type="Proteomes" id="UP000198744">
    <property type="component" value="Unassembled WGS sequence"/>
</dbReference>
<evidence type="ECO:0000256" key="1">
    <source>
        <dbReference type="SAM" id="MobiDB-lite"/>
    </source>
</evidence>
<evidence type="ECO:0000313" key="2">
    <source>
        <dbReference type="EMBL" id="SEM00547.1"/>
    </source>
</evidence>
<accession>A0A1H7UVQ3</accession>
<dbReference type="RefSeq" id="WP_093882037.1">
    <property type="nucleotide sequence ID" value="NZ_FOBS01000002.1"/>
</dbReference>